<dbReference type="PROSITE" id="PS51318">
    <property type="entry name" value="TAT"/>
    <property type="match status" value="1"/>
</dbReference>
<name>A0A830GF03_9EURY</name>
<comment type="caution">
    <text evidence="1">The sequence shown here is derived from an EMBL/GenBank/DDBJ whole genome shotgun (WGS) entry which is preliminary data.</text>
</comment>
<dbReference type="Proteomes" id="UP000608850">
    <property type="component" value="Unassembled WGS sequence"/>
</dbReference>
<reference evidence="1 2" key="1">
    <citation type="journal article" date="2019" name="Int. J. Syst. Evol. Microbiol.">
        <title>The Global Catalogue of Microorganisms (GCM) 10K type strain sequencing project: providing services to taxonomists for standard genome sequencing and annotation.</title>
        <authorList>
            <consortium name="The Broad Institute Genomics Platform"/>
            <consortium name="The Broad Institute Genome Sequencing Center for Infectious Disease"/>
            <person name="Wu L."/>
            <person name="Ma J."/>
        </authorList>
    </citation>
    <scope>NUCLEOTIDE SEQUENCE [LARGE SCALE GENOMIC DNA]</scope>
    <source>
        <strain evidence="1 2">JCM 16331</strain>
    </source>
</reference>
<keyword evidence="2" id="KW-1185">Reference proteome</keyword>
<gene>
    <name evidence="1" type="ORF">GCM10009021_23690</name>
</gene>
<evidence type="ECO:0000313" key="1">
    <source>
        <dbReference type="EMBL" id="GGN21609.1"/>
    </source>
</evidence>
<organism evidence="1 2">
    <name type="scientific">Halarchaeum nitratireducens</name>
    <dbReference type="NCBI Taxonomy" id="489913"/>
    <lineage>
        <taxon>Archaea</taxon>
        <taxon>Methanobacteriati</taxon>
        <taxon>Methanobacteriota</taxon>
        <taxon>Stenosarchaea group</taxon>
        <taxon>Halobacteria</taxon>
        <taxon>Halobacteriales</taxon>
        <taxon>Halobacteriaceae</taxon>
    </lineage>
</organism>
<evidence type="ECO:0000313" key="2">
    <source>
        <dbReference type="Proteomes" id="UP000608850"/>
    </source>
</evidence>
<dbReference type="OrthoDB" id="313493at2157"/>
<sequence length="301" mass="33460">MPSRRRLLHAAGAATAAAFAGCASTPAERTYALSIQRIDQSPVEHALYEPDADSLFGDPERTALADVLPDGRHTTYGYRPLPRDAYVERDGTYYQTKYVVTGRERVDRPLVRATPVPREDVPDDAVVVDALDRPSARVVKILHTHEQSGSTSDLLRGDAYVLRRPAELESRLVDGDLDGRVVTMTPDGSWAYRLDVTRTRILETRYTAFAVEVADSRASFRDVVFGARIDAELSPSDLSSDARQLLERTIRTETSDATEPLPDAFEALLTALGLERESENGRLLWYDGGLFRYGLYVDRPS</sequence>
<dbReference type="EMBL" id="BMOQ01000006">
    <property type="protein sequence ID" value="GGN21609.1"/>
    <property type="molecule type" value="Genomic_DNA"/>
</dbReference>
<dbReference type="InterPro" id="IPR006311">
    <property type="entry name" value="TAT_signal"/>
</dbReference>
<dbReference type="PROSITE" id="PS51257">
    <property type="entry name" value="PROKAR_LIPOPROTEIN"/>
    <property type="match status" value="1"/>
</dbReference>
<dbReference type="AlphaFoldDB" id="A0A830GF03"/>
<protein>
    <recommendedName>
        <fullName evidence="3">Lipoprotein</fullName>
    </recommendedName>
</protein>
<accession>A0A830GF03</accession>
<proteinExistence type="predicted"/>
<evidence type="ECO:0008006" key="3">
    <source>
        <dbReference type="Google" id="ProtNLM"/>
    </source>
</evidence>
<dbReference type="RefSeq" id="WP_188879205.1">
    <property type="nucleotide sequence ID" value="NZ_BMOQ01000006.1"/>
</dbReference>